<dbReference type="AlphaFoldDB" id="A0A0A6P4W5"/>
<proteinExistence type="predicted"/>
<dbReference type="EMBL" id="JSZA02000013">
    <property type="protein sequence ID" value="KHD05818.2"/>
    <property type="molecule type" value="Genomic_DNA"/>
</dbReference>
<name>A0A0A6P4W5_9GAMM</name>
<keyword evidence="2" id="KW-1185">Reference proteome</keyword>
<sequence>MRQHLKSVRNLYNNGEYSGYFQFRVGNLPLFSDEALSLWLNGIEYHQEYEKRTRVQEIEKTISDKSTRAIFIVQLSEKAKAIFLLSDLVQLLMTDKDS</sequence>
<organism evidence="1 2">
    <name type="scientific">Candidatus Thiomargarita nelsonii</name>
    <dbReference type="NCBI Taxonomy" id="1003181"/>
    <lineage>
        <taxon>Bacteria</taxon>
        <taxon>Pseudomonadati</taxon>
        <taxon>Pseudomonadota</taxon>
        <taxon>Gammaproteobacteria</taxon>
        <taxon>Thiotrichales</taxon>
        <taxon>Thiotrichaceae</taxon>
        <taxon>Thiomargarita</taxon>
    </lineage>
</organism>
<dbReference type="Proteomes" id="UP000030428">
    <property type="component" value="Unassembled WGS sequence"/>
</dbReference>
<comment type="caution">
    <text evidence="1">The sequence shown here is derived from an EMBL/GenBank/DDBJ whole genome shotgun (WGS) entry which is preliminary data.</text>
</comment>
<protein>
    <submittedName>
        <fullName evidence="1">Uncharacterized protein</fullName>
    </submittedName>
</protein>
<evidence type="ECO:0000313" key="1">
    <source>
        <dbReference type="EMBL" id="KHD05818.2"/>
    </source>
</evidence>
<accession>A0A0A6P4W5</accession>
<evidence type="ECO:0000313" key="2">
    <source>
        <dbReference type="Proteomes" id="UP000030428"/>
    </source>
</evidence>
<gene>
    <name evidence="1" type="ORF">PN36_04865</name>
</gene>
<reference evidence="1 2" key="1">
    <citation type="journal article" date="2016" name="Front. Microbiol.">
        <title>Single-Cell (Meta-)Genomics of a Dimorphic Candidatus Thiomargarita nelsonii Reveals Genomic Plasticity.</title>
        <authorList>
            <person name="Flood B.E."/>
            <person name="Fliss P."/>
            <person name="Jones D.S."/>
            <person name="Dick G.J."/>
            <person name="Jain S."/>
            <person name="Kaster A.K."/>
            <person name="Winkel M."/>
            <person name="Mussmann M."/>
            <person name="Bailey J."/>
        </authorList>
    </citation>
    <scope>NUCLEOTIDE SEQUENCE [LARGE SCALE GENOMIC DNA]</scope>
    <source>
        <strain evidence="1">Hydrate Ridge</strain>
    </source>
</reference>